<proteinExistence type="predicted"/>
<gene>
    <name evidence="1" type="primary">PPUP9129</name>
</gene>
<reference evidence="1" key="1">
    <citation type="submission" date="2014-12" db="EMBL/GenBank/DDBJ databases">
        <title>Parallel Evolution in Life History Adaptation Evident in the Tissue-Specific Poeciliopsis prolifica transcriptome.</title>
        <authorList>
            <person name="Jue N.K."/>
            <person name="Foley R.J."/>
            <person name="Obergfell C."/>
            <person name="Reznick D.N."/>
            <person name="O'Neill R.J."/>
            <person name="O'Neill M.J."/>
        </authorList>
    </citation>
    <scope>NUCLEOTIDE SEQUENCE</scope>
</reference>
<accession>A0A0S7EQD4</accession>
<evidence type="ECO:0000313" key="1">
    <source>
        <dbReference type="EMBL" id="JAO05264.1"/>
    </source>
</evidence>
<protein>
    <submittedName>
        <fullName evidence="1">PPUP9129</fullName>
    </submittedName>
</protein>
<organism evidence="1">
    <name type="scientific">Poeciliopsis prolifica</name>
    <name type="common">blackstripe livebearer</name>
    <dbReference type="NCBI Taxonomy" id="188132"/>
    <lineage>
        <taxon>Eukaryota</taxon>
        <taxon>Metazoa</taxon>
        <taxon>Chordata</taxon>
        <taxon>Craniata</taxon>
        <taxon>Vertebrata</taxon>
        <taxon>Euteleostomi</taxon>
        <taxon>Actinopterygii</taxon>
        <taxon>Neopterygii</taxon>
        <taxon>Teleostei</taxon>
        <taxon>Neoteleostei</taxon>
        <taxon>Acanthomorphata</taxon>
        <taxon>Ovalentaria</taxon>
        <taxon>Atherinomorphae</taxon>
        <taxon>Cyprinodontiformes</taxon>
        <taxon>Poeciliidae</taxon>
        <taxon>Poeciliinae</taxon>
        <taxon>Poeciliopsis</taxon>
    </lineage>
</organism>
<dbReference type="AlphaFoldDB" id="A0A0S7EQD4"/>
<name>A0A0S7EQD4_9TELE</name>
<sequence length="122" mass="14121">MTKLERNSIMPLQVYLCQWVFIRKGRHAGELMERWMVQNNRLKLQSALHQLQFICLERPSVGGCLNGTLMWTKKVNSSPPKELGLGLRDVNSDVVQINIRMPKAKNSTHMRWQGILGKYNQS</sequence>
<dbReference type="EMBL" id="GBYX01476413">
    <property type="protein sequence ID" value="JAO05264.1"/>
    <property type="molecule type" value="Transcribed_RNA"/>
</dbReference>
<feature type="non-terminal residue" evidence="1">
    <location>
        <position position="122"/>
    </location>
</feature>